<protein>
    <submittedName>
        <fullName evidence="2">Uncharacterized protein</fullName>
    </submittedName>
</protein>
<keyword evidence="3" id="KW-1185">Reference proteome</keyword>
<feature type="compositionally biased region" description="Low complexity" evidence="1">
    <location>
        <begin position="168"/>
        <end position="188"/>
    </location>
</feature>
<evidence type="ECO:0000313" key="2">
    <source>
        <dbReference type="EMBL" id="TFK95674.1"/>
    </source>
</evidence>
<dbReference type="EMBL" id="ML178877">
    <property type="protein sequence ID" value="TFK95674.1"/>
    <property type="molecule type" value="Genomic_DNA"/>
</dbReference>
<evidence type="ECO:0000256" key="1">
    <source>
        <dbReference type="SAM" id="MobiDB-lite"/>
    </source>
</evidence>
<reference evidence="2 3" key="1">
    <citation type="journal article" date="2019" name="Nat. Ecol. Evol.">
        <title>Megaphylogeny resolves global patterns of mushroom evolution.</title>
        <authorList>
            <person name="Varga T."/>
            <person name="Krizsan K."/>
            <person name="Foldi C."/>
            <person name="Dima B."/>
            <person name="Sanchez-Garcia M."/>
            <person name="Sanchez-Ramirez S."/>
            <person name="Szollosi G.J."/>
            <person name="Szarkandi J.G."/>
            <person name="Papp V."/>
            <person name="Albert L."/>
            <person name="Andreopoulos W."/>
            <person name="Angelini C."/>
            <person name="Antonin V."/>
            <person name="Barry K.W."/>
            <person name="Bougher N.L."/>
            <person name="Buchanan P."/>
            <person name="Buyck B."/>
            <person name="Bense V."/>
            <person name="Catcheside P."/>
            <person name="Chovatia M."/>
            <person name="Cooper J."/>
            <person name="Damon W."/>
            <person name="Desjardin D."/>
            <person name="Finy P."/>
            <person name="Geml J."/>
            <person name="Haridas S."/>
            <person name="Hughes K."/>
            <person name="Justo A."/>
            <person name="Karasinski D."/>
            <person name="Kautmanova I."/>
            <person name="Kiss B."/>
            <person name="Kocsube S."/>
            <person name="Kotiranta H."/>
            <person name="LaButti K.M."/>
            <person name="Lechner B.E."/>
            <person name="Liimatainen K."/>
            <person name="Lipzen A."/>
            <person name="Lukacs Z."/>
            <person name="Mihaltcheva S."/>
            <person name="Morgado L.N."/>
            <person name="Niskanen T."/>
            <person name="Noordeloos M.E."/>
            <person name="Ohm R.A."/>
            <person name="Ortiz-Santana B."/>
            <person name="Ovrebo C."/>
            <person name="Racz N."/>
            <person name="Riley R."/>
            <person name="Savchenko A."/>
            <person name="Shiryaev A."/>
            <person name="Soop K."/>
            <person name="Spirin V."/>
            <person name="Szebenyi C."/>
            <person name="Tomsovsky M."/>
            <person name="Tulloss R.E."/>
            <person name="Uehling J."/>
            <person name="Grigoriev I.V."/>
            <person name="Vagvolgyi C."/>
            <person name="Papp T."/>
            <person name="Martin F.M."/>
            <person name="Miettinen O."/>
            <person name="Hibbett D.S."/>
            <person name="Nagy L.G."/>
        </authorList>
    </citation>
    <scope>NUCLEOTIDE SEQUENCE [LARGE SCALE GENOMIC DNA]</scope>
    <source>
        <strain evidence="2 3">CBS 309.79</strain>
    </source>
</reference>
<accession>A0A5C3Q0P5</accession>
<evidence type="ECO:0000313" key="3">
    <source>
        <dbReference type="Proteomes" id="UP000305067"/>
    </source>
</evidence>
<dbReference type="Proteomes" id="UP000305067">
    <property type="component" value="Unassembled WGS sequence"/>
</dbReference>
<organism evidence="2 3">
    <name type="scientific">Pterulicium gracile</name>
    <dbReference type="NCBI Taxonomy" id="1884261"/>
    <lineage>
        <taxon>Eukaryota</taxon>
        <taxon>Fungi</taxon>
        <taxon>Dikarya</taxon>
        <taxon>Basidiomycota</taxon>
        <taxon>Agaricomycotina</taxon>
        <taxon>Agaricomycetes</taxon>
        <taxon>Agaricomycetidae</taxon>
        <taxon>Agaricales</taxon>
        <taxon>Pleurotineae</taxon>
        <taxon>Pterulaceae</taxon>
        <taxon>Pterulicium</taxon>
    </lineage>
</organism>
<dbReference type="AlphaFoldDB" id="A0A5C3Q0P5"/>
<gene>
    <name evidence="2" type="ORF">BDV98DRAFT_598351</name>
</gene>
<feature type="region of interest" description="Disordered" evidence="1">
    <location>
        <begin position="163"/>
        <end position="188"/>
    </location>
</feature>
<sequence length="188" mass="19749">MSNFTLCLDQYSPPPVARGVNIPQDANPPSSMLATPPSAMPATLATTITHLAEEAATSPVLEEVTPLVLEAAILARTVVVTVILEPEGLEVSPLLAVGITIARRRRCILDLNLNLPWDTFQNAPPPSNSNMRLSGDWHSFYGDPSHGSMIGLSAGNLVAPPEDGAVDASYASPSPSGLSSPRLSAKKM</sequence>
<name>A0A5C3Q0P5_9AGAR</name>
<proteinExistence type="predicted"/>